<evidence type="ECO:0000256" key="1">
    <source>
        <dbReference type="SAM" id="MobiDB-lite"/>
    </source>
</evidence>
<dbReference type="PROSITE" id="PS01186">
    <property type="entry name" value="EGF_2"/>
    <property type="match status" value="1"/>
</dbReference>
<evidence type="ECO:0000313" key="6">
    <source>
        <dbReference type="Proteomes" id="UP000028524"/>
    </source>
</evidence>
<reference evidence="5 6" key="1">
    <citation type="journal article" date="2014" name="BMC Genomics">
        <title>Comparative genome sequencing reveals chemotype-specific gene clusters in the toxigenic black mold Stachybotrys.</title>
        <authorList>
            <person name="Semeiks J."/>
            <person name="Borek D."/>
            <person name="Otwinowski Z."/>
            <person name="Grishin N.V."/>
        </authorList>
    </citation>
    <scope>NUCLEOTIDE SEQUENCE [LARGE SCALE GENOMIC DNA]</scope>
    <source>
        <strain evidence="5 6">IBT 40285</strain>
    </source>
</reference>
<feature type="compositionally biased region" description="Basic and acidic residues" evidence="1">
    <location>
        <begin position="139"/>
        <end position="149"/>
    </location>
</feature>
<evidence type="ECO:0000259" key="3">
    <source>
        <dbReference type="PROSITE" id="PS00022"/>
    </source>
</evidence>
<keyword evidence="2" id="KW-0812">Transmembrane</keyword>
<feature type="compositionally biased region" description="Low complexity" evidence="1">
    <location>
        <begin position="177"/>
        <end position="187"/>
    </location>
</feature>
<feature type="region of interest" description="Disordered" evidence="1">
    <location>
        <begin position="729"/>
        <end position="760"/>
    </location>
</feature>
<dbReference type="PANTHER" id="PTHR17178:SF0">
    <property type="entry name" value="SERGLYCIN"/>
    <property type="match status" value="1"/>
</dbReference>
<dbReference type="InParanoid" id="A0A084QS32"/>
<name>A0A084QS32_STAC4</name>
<feature type="compositionally biased region" description="Polar residues" evidence="1">
    <location>
        <begin position="151"/>
        <end position="170"/>
    </location>
</feature>
<feature type="compositionally biased region" description="Low complexity" evidence="1">
    <location>
        <begin position="741"/>
        <end position="760"/>
    </location>
</feature>
<dbReference type="AlphaFoldDB" id="A0A084QS32"/>
<feature type="compositionally biased region" description="Polar residues" evidence="1">
    <location>
        <begin position="220"/>
        <end position="235"/>
    </location>
</feature>
<keyword evidence="2" id="KW-0472">Membrane</keyword>
<dbReference type="EMBL" id="KL660395">
    <property type="protein sequence ID" value="KFA66767.1"/>
    <property type="molecule type" value="Genomic_DNA"/>
</dbReference>
<dbReference type="PANTHER" id="PTHR17178">
    <property type="entry name" value="SECRETORY GRANULE PROTEOGLYCAN CORE PROTEIN"/>
    <property type="match status" value="1"/>
</dbReference>
<feature type="region of interest" description="Disordered" evidence="1">
    <location>
        <begin position="865"/>
        <end position="887"/>
    </location>
</feature>
<keyword evidence="6" id="KW-1185">Reference proteome</keyword>
<dbReference type="STRING" id="1283841.A0A084QS32"/>
<evidence type="ECO:0000256" key="2">
    <source>
        <dbReference type="SAM" id="Phobius"/>
    </source>
</evidence>
<feature type="region of interest" description="Disordered" evidence="1">
    <location>
        <begin position="1"/>
        <end position="387"/>
    </location>
</feature>
<feature type="transmembrane region" description="Helical" evidence="2">
    <location>
        <begin position="536"/>
        <end position="562"/>
    </location>
</feature>
<dbReference type="HOGENOM" id="CLU_009769_1_0_1"/>
<feature type="compositionally biased region" description="Polar residues" evidence="1">
    <location>
        <begin position="321"/>
        <end position="346"/>
    </location>
</feature>
<sequence length="887" mass="93088">MEPPYTTPGSVKRAREAAQAGLPRIATAFPTPGQSAKSSRDVASSRPAGQSSKIPRPRAPPGLDGNIGDAISRPRQVPQWPLAGPAQSPVKPQNASSFRPPTGQAPRRPPRPSLVPSILDQSRLQDPTPVFLSPQSIREPSKEPSRDSAQEYLSSIPATPSSRLTTSSVGSIPDFPVPVSATVPVAPRRSAILGPPPSSRRGASSFYSTASFVSPIPEESPNTRSHGSYASSAAMPSQWDPPSPMTSPSSPDALYEDSITDKSRDSEFDDFGDESNLVRRASLGKKGKPSLIVTKSSSGPVAGQRPSPKPVQPFDGGTTFVDVSTSSSNTLPTRFQEPASDSSESFDATADGIIEAYATAAGASGPKGPPQPTSSANPLQRDLRRPPRLDMEAVKEAEARGSLTSLPDLIRRATRLAAMIDGGKRPASRFEDLRDYLSGEKTGGYPLEKDTSSSTDERYRSGLSDMLAAFPPPAQAQASRTSWFRTTSWPLAPDRRGAPPAPPILAAVPRALSDGAVPSEDGEKKKGRRCCGLPRWAFIMIVILIVLIIATAIVIPLQFFVFGTLGSQANADGSLENCRSSLVCQNGGTNVISQGVCSCICTNGFSGPVCTVARSDACTTTNLVGSDGSTSINDVTLGRAIPRLIAESNANFSIPLSGTTILSKLNAENLSCIAQNSLVTFNGQSTRAGAVDAVLLDDALGNNVESPAASFITLVPGQSLTLTISRETSVIPTQPPSPTNSVATTTTSLPETTSFSAPPVATSAPATGFSISQEILDFARVSVLFVLQQETADDAVTAQTSLQRFFTRVSQSRFGDDTALDDASNLNIGGDNFIDLVALTINLGNGPVGRTNGKRAVNIPISVSPRRTKHSEGPAASKRSLCGHARI</sequence>
<proteinExistence type="predicted"/>
<protein>
    <recommendedName>
        <fullName evidence="3 4">EGF-like domain-containing protein</fullName>
    </recommendedName>
</protein>
<dbReference type="InterPro" id="IPR000742">
    <property type="entry name" value="EGF"/>
</dbReference>
<feature type="domain" description="EGF-like" evidence="3 4">
    <location>
        <begin position="599"/>
        <end position="610"/>
    </location>
</feature>
<keyword evidence="2" id="KW-1133">Transmembrane helix</keyword>
<dbReference type="PROSITE" id="PS00022">
    <property type="entry name" value="EGF_1"/>
    <property type="match status" value="1"/>
</dbReference>
<gene>
    <name evidence="5" type="ORF">S40285_05312</name>
</gene>
<accession>A0A084QS32</accession>
<dbReference type="OrthoDB" id="283575at2759"/>
<dbReference type="Proteomes" id="UP000028524">
    <property type="component" value="Unassembled WGS sequence"/>
</dbReference>
<feature type="compositionally biased region" description="Polar residues" evidence="1">
    <location>
        <begin position="90"/>
        <end position="99"/>
    </location>
</feature>
<evidence type="ECO:0000259" key="4">
    <source>
        <dbReference type="PROSITE" id="PS01186"/>
    </source>
</evidence>
<organism evidence="5 6">
    <name type="scientific">Stachybotrys chlorohalonatus (strain IBT 40285)</name>
    <dbReference type="NCBI Taxonomy" id="1283841"/>
    <lineage>
        <taxon>Eukaryota</taxon>
        <taxon>Fungi</taxon>
        <taxon>Dikarya</taxon>
        <taxon>Ascomycota</taxon>
        <taxon>Pezizomycotina</taxon>
        <taxon>Sordariomycetes</taxon>
        <taxon>Hypocreomycetidae</taxon>
        <taxon>Hypocreales</taxon>
        <taxon>Stachybotryaceae</taxon>
        <taxon>Stachybotrys</taxon>
    </lineage>
</organism>
<evidence type="ECO:0000313" key="5">
    <source>
        <dbReference type="EMBL" id="KFA66767.1"/>
    </source>
</evidence>
<dbReference type="OMA" id="TCSCICT"/>